<organism evidence="16 17">
    <name type="scientific">Deinococcus metallilatus</name>
    <dbReference type="NCBI Taxonomy" id="1211322"/>
    <lineage>
        <taxon>Bacteria</taxon>
        <taxon>Thermotogati</taxon>
        <taxon>Deinococcota</taxon>
        <taxon>Deinococci</taxon>
        <taxon>Deinococcales</taxon>
        <taxon>Deinococcaceae</taxon>
        <taxon>Deinococcus</taxon>
    </lineage>
</organism>
<evidence type="ECO:0000256" key="13">
    <source>
        <dbReference type="ARBA" id="ARBA00023295"/>
    </source>
</evidence>
<dbReference type="EMBL" id="JACHFV010000004">
    <property type="protein sequence ID" value="MBB5294550.1"/>
    <property type="molecule type" value="Genomic_DNA"/>
</dbReference>
<evidence type="ECO:0000256" key="14">
    <source>
        <dbReference type="SAM" id="Phobius"/>
    </source>
</evidence>
<comment type="similarity">
    <text evidence="3">Belongs to the Nth/MutY family.</text>
</comment>
<keyword evidence="14" id="KW-0812">Transmembrane</keyword>
<evidence type="ECO:0000256" key="3">
    <source>
        <dbReference type="ARBA" id="ARBA00008343"/>
    </source>
</evidence>
<keyword evidence="10" id="KW-0408">Iron</keyword>
<keyword evidence="14" id="KW-1133">Transmembrane helix</keyword>
<evidence type="ECO:0000256" key="7">
    <source>
        <dbReference type="ARBA" id="ARBA00022723"/>
    </source>
</evidence>
<dbReference type="Gene3D" id="1.10.1670.10">
    <property type="entry name" value="Helix-hairpin-Helix base-excision DNA repair enzymes (C-terminal)"/>
    <property type="match status" value="1"/>
</dbReference>
<comment type="caution">
    <text evidence="16">The sequence shown here is derived from an EMBL/GenBank/DDBJ whole genome shotgun (WGS) entry which is preliminary data.</text>
</comment>
<dbReference type="InterPro" id="IPR015797">
    <property type="entry name" value="NUDIX_hydrolase-like_dom_sf"/>
</dbReference>
<feature type="transmembrane region" description="Helical" evidence="14">
    <location>
        <begin position="12"/>
        <end position="35"/>
    </location>
</feature>
<dbReference type="InterPro" id="IPR044298">
    <property type="entry name" value="MIG/MutY"/>
</dbReference>
<dbReference type="Gene3D" id="1.10.340.30">
    <property type="entry name" value="Hypothetical protein, domain 2"/>
    <property type="match status" value="1"/>
</dbReference>
<gene>
    <name evidence="16" type="ORF">HNQ10_001364</name>
</gene>
<feature type="domain" description="HhH-GPD" evidence="15">
    <location>
        <begin position="122"/>
        <end position="265"/>
    </location>
</feature>
<dbReference type="InterPro" id="IPR003651">
    <property type="entry name" value="Endonuclease3_FeS-loop_motif"/>
</dbReference>
<evidence type="ECO:0000256" key="1">
    <source>
        <dbReference type="ARBA" id="ARBA00000843"/>
    </source>
</evidence>
<dbReference type="GO" id="GO:0016798">
    <property type="term" value="F:hydrolase activity, acting on glycosyl bonds"/>
    <property type="evidence" value="ECO:0007669"/>
    <property type="project" value="UniProtKB-KW"/>
</dbReference>
<dbReference type="Pfam" id="PF00730">
    <property type="entry name" value="HhH-GPD"/>
    <property type="match status" value="1"/>
</dbReference>
<evidence type="ECO:0000256" key="6">
    <source>
        <dbReference type="ARBA" id="ARBA00022485"/>
    </source>
</evidence>
<keyword evidence="7" id="KW-0479">Metal-binding</keyword>
<evidence type="ECO:0000256" key="5">
    <source>
        <dbReference type="ARBA" id="ARBA00022023"/>
    </source>
</evidence>
<dbReference type="InterPro" id="IPR003265">
    <property type="entry name" value="HhH-GPD_domain"/>
</dbReference>
<dbReference type="PANTHER" id="PTHR42944">
    <property type="entry name" value="ADENINE DNA GLYCOSYLASE"/>
    <property type="match status" value="1"/>
</dbReference>
<proteinExistence type="inferred from homology"/>
<reference evidence="16 17" key="1">
    <citation type="submission" date="2020-08" db="EMBL/GenBank/DDBJ databases">
        <title>Genomic Encyclopedia of Type Strains, Phase IV (KMG-IV): sequencing the most valuable type-strain genomes for metagenomic binning, comparative biology and taxonomic classification.</title>
        <authorList>
            <person name="Goeker M."/>
        </authorList>
    </citation>
    <scope>NUCLEOTIDE SEQUENCE [LARGE SCALE GENOMIC DNA]</scope>
    <source>
        <strain evidence="16 17">DSM 105434</strain>
    </source>
</reference>
<keyword evidence="13 16" id="KW-0326">Glycosidase</keyword>
<evidence type="ECO:0000256" key="4">
    <source>
        <dbReference type="ARBA" id="ARBA00012045"/>
    </source>
</evidence>
<keyword evidence="11" id="KW-0411">Iron-sulfur</keyword>
<dbReference type="Pfam" id="PF00633">
    <property type="entry name" value="HHH"/>
    <property type="match status" value="1"/>
</dbReference>
<protein>
    <recommendedName>
        <fullName evidence="5">Adenine DNA glycosylase</fullName>
        <ecNumber evidence="4">3.2.2.31</ecNumber>
    </recommendedName>
</protein>
<keyword evidence="14" id="KW-0472">Membrane</keyword>
<dbReference type="NCBIfam" id="TIGR01084">
    <property type="entry name" value="mutY"/>
    <property type="match status" value="1"/>
</dbReference>
<comment type="catalytic activity">
    <reaction evidence="1">
        <text>Hydrolyzes free adenine bases from 7,8-dihydro-8-oxoguanine:adenine mismatched double-stranded DNA, leaving an apurinic site.</text>
        <dbReference type="EC" id="3.2.2.31"/>
    </reaction>
</comment>
<name>A0ABR6MT58_9DEIO</name>
<evidence type="ECO:0000256" key="2">
    <source>
        <dbReference type="ARBA" id="ARBA00001966"/>
    </source>
</evidence>
<evidence type="ECO:0000256" key="8">
    <source>
        <dbReference type="ARBA" id="ARBA00022763"/>
    </source>
</evidence>
<evidence type="ECO:0000256" key="10">
    <source>
        <dbReference type="ARBA" id="ARBA00023004"/>
    </source>
</evidence>
<evidence type="ECO:0000256" key="12">
    <source>
        <dbReference type="ARBA" id="ARBA00023204"/>
    </source>
</evidence>
<evidence type="ECO:0000313" key="17">
    <source>
        <dbReference type="Proteomes" id="UP000536909"/>
    </source>
</evidence>
<dbReference type="InterPro" id="IPR029119">
    <property type="entry name" value="MutY_C"/>
</dbReference>
<dbReference type="SMART" id="SM00478">
    <property type="entry name" value="ENDO3c"/>
    <property type="match status" value="1"/>
</dbReference>
<dbReference type="SMART" id="SM00525">
    <property type="entry name" value="FES"/>
    <property type="match status" value="1"/>
</dbReference>
<evidence type="ECO:0000259" key="15">
    <source>
        <dbReference type="SMART" id="SM00478"/>
    </source>
</evidence>
<comment type="cofactor">
    <cofactor evidence="2">
        <name>[4Fe-4S] cluster</name>
        <dbReference type="ChEBI" id="CHEBI:49883"/>
    </cofactor>
</comment>
<dbReference type="CDD" id="cd00056">
    <property type="entry name" value="ENDO3c"/>
    <property type="match status" value="1"/>
</dbReference>
<dbReference type="InterPro" id="IPR005760">
    <property type="entry name" value="A/G_AdeGlyc_MutY"/>
</dbReference>
<dbReference type="SUPFAM" id="SSF48150">
    <property type="entry name" value="DNA-glycosylase"/>
    <property type="match status" value="1"/>
</dbReference>
<evidence type="ECO:0000256" key="11">
    <source>
        <dbReference type="ARBA" id="ARBA00023014"/>
    </source>
</evidence>
<keyword evidence="6" id="KW-0004">4Fe-4S</keyword>
<keyword evidence="17" id="KW-1185">Reference proteome</keyword>
<keyword evidence="9 16" id="KW-0378">Hydrolase</keyword>
<evidence type="ECO:0000313" key="16">
    <source>
        <dbReference type="EMBL" id="MBB5294550.1"/>
    </source>
</evidence>
<dbReference type="InterPro" id="IPR011257">
    <property type="entry name" value="DNA_glycosylase"/>
</dbReference>
<keyword evidence="12" id="KW-0234">DNA repair</keyword>
<dbReference type="Pfam" id="PF14815">
    <property type="entry name" value="NUDIX_4"/>
    <property type="match status" value="1"/>
</dbReference>
<dbReference type="Gene3D" id="3.90.79.10">
    <property type="entry name" value="Nucleoside Triphosphate Pyrophosphohydrolase"/>
    <property type="match status" value="1"/>
</dbReference>
<sequence>MSEDRFFTPREIAALTFVVLALVISVSSYRIGFWMSGGSGGSAMAAQRTLRAGASVCPGLAKDTVGARCPRYTRAVTLSSTDLPAVRAALLAWFDRSGRALPWRVGPEGRRDPYRVWVSEVLLQQTQVSRGRVYFERFLEAFPTVQALADAPIEAVLKAWEGCGYYARARNLHKAAGVLAREGIPASYEGWRALPGVGPYTAAAVASLACGEARAVNDGNVRRVLARLHGERQPTETWVQARADELLDPSRPGAFNEGVMDLGATVCTPKAPKCGECPVWAWCAAFASGDPAAFPAPKVRAAVRDVRAVALLLGDAREAVLERRQGTLLGGLMGLPTEVVADGETERDALTRLATRLGASVTGELGTVTHGMTHRRITLTVYAGVGGPARSPVAEAALSRLDHKALALWERRRASLFAPA</sequence>
<evidence type="ECO:0000256" key="9">
    <source>
        <dbReference type="ARBA" id="ARBA00022801"/>
    </source>
</evidence>
<dbReference type="PANTHER" id="PTHR42944:SF1">
    <property type="entry name" value="ADENINE DNA GLYCOSYLASE"/>
    <property type="match status" value="1"/>
</dbReference>
<dbReference type="InterPro" id="IPR000445">
    <property type="entry name" value="HhH_motif"/>
</dbReference>
<dbReference type="Proteomes" id="UP000536909">
    <property type="component" value="Unassembled WGS sequence"/>
</dbReference>
<accession>A0ABR6MT58</accession>
<dbReference type="EC" id="3.2.2.31" evidence="4"/>
<dbReference type="RefSeq" id="WP_241687065.1">
    <property type="nucleotide sequence ID" value="NZ_BSUI01000013.1"/>
</dbReference>
<dbReference type="InterPro" id="IPR023170">
    <property type="entry name" value="HhH_base_excis_C"/>
</dbReference>
<dbReference type="SUPFAM" id="SSF55811">
    <property type="entry name" value="Nudix"/>
    <property type="match status" value="1"/>
</dbReference>
<keyword evidence="8" id="KW-0227">DNA damage</keyword>
<dbReference type="Pfam" id="PF10576">
    <property type="entry name" value="EndIII_4Fe-2S"/>
    <property type="match status" value="1"/>
</dbReference>